<dbReference type="Proteomes" id="UP001362899">
    <property type="component" value="Unassembled WGS sequence"/>
</dbReference>
<accession>A0AAV5RNA4</accession>
<reference evidence="1 2" key="1">
    <citation type="journal article" date="2023" name="Elife">
        <title>Identification of key yeast species and microbe-microbe interactions impacting larval growth of Drosophila in the wild.</title>
        <authorList>
            <person name="Mure A."/>
            <person name="Sugiura Y."/>
            <person name="Maeda R."/>
            <person name="Honda K."/>
            <person name="Sakurai N."/>
            <person name="Takahashi Y."/>
            <person name="Watada M."/>
            <person name="Katoh T."/>
            <person name="Gotoh A."/>
            <person name="Gotoh Y."/>
            <person name="Taniguchi I."/>
            <person name="Nakamura K."/>
            <person name="Hayashi T."/>
            <person name="Katayama T."/>
            <person name="Uemura T."/>
            <person name="Hattori Y."/>
        </authorList>
    </citation>
    <scope>NUCLEOTIDE SEQUENCE [LARGE SCALE GENOMIC DNA]</scope>
    <source>
        <strain evidence="1 2">SB-73</strain>
    </source>
</reference>
<name>A0AAV5RNA4_STABA</name>
<sequence>MTLQEDLNLIKFRDKVVSELHNGTVENFRFQMIQKIKDIENFQEDSKELSSSVRARESVARSKRRSPEYWQEMLVATEKTGSFKEDDNYIVPARQVDRPGPPVAASLVYDY</sequence>
<organism evidence="1 2">
    <name type="scientific">Starmerella bacillaris</name>
    <name type="common">Yeast</name>
    <name type="synonym">Candida zemplinina</name>
    <dbReference type="NCBI Taxonomy" id="1247836"/>
    <lineage>
        <taxon>Eukaryota</taxon>
        <taxon>Fungi</taxon>
        <taxon>Dikarya</taxon>
        <taxon>Ascomycota</taxon>
        <taxon>Saccharomycotina</taxon>
        <taxon>Dipodascomycetes</taxon>
        <taxon>Dipodascales</taxon>
        <taxon>Trichomonascaceae</taxon>
        <taxon>Starmerella</taxon>
    </lineage>
</organism>
<protein>
    <submittedName>
        <fullName evidence="1">Uncharacterized protein</fullName>
    </submittedName>
</protein>
<keyword evidence="2" id="KW-1185">Reference proteome</keyword>
<evidence type="ECO:0000313" key="2">
    <source>
        <dbReference type="Proteomes" id="UP001362899"/>
    </source>
</evidence>
<comment type="caution">
    <text evidence="1">The sequence shown here is derived from an EMBL/GenBank/DDBJ whole genome shotgun (WGS) entry which is preliminary data.</text>
</comment>
<gene>
    <name evidence="1" type="ORF">DASB73_035800</name>
</gene>
<evidence type="ECO:0000313" key="1">
    <source>
        <dbReference type="EMBL" id="GMM52617.1"/>
    </source>
</evidence>
<dbReference type="AlphaFoldDB" id="A0AAV5RNA4"/>
<proteinExistence type="predicted"/>
<dbReference type="EMBL" id="BTGC01000008">
    <property type="protein sequence ID" value="GMM52617.1"/>
    <property type="molecule type" value="Genomic_DNA"/>
</dbReference>